<name>A0A1X7V1F8_AMPQE</name>
<comment type="subcellular location">
    <subcellularLocation>
        <location evidence="1">Secreted</location>
    </subcellularLocation>
</comment>
<dbReference type="InParanoid" id="A0A1X7V1F8"/>
<feature type="signal peptide" evidence="4">
    <location>
        <begin position="1"/>
        <end position="23"/>
    </location>
</feature>
<evidence type="ECO:0000256" key="3">
    <source>
        <dbReference type="ARBA" id="ARBA00022729"/>
    </source>
</evidence>
<dbReference type="PANTHER" id="PTHR24019">
    <property type="entry name" value="ADIPOLIN"/>
    <property type="match status" value="1"/>
</dbReference>
<evidence type="ECO:0000256" key="2">
    <source>
        <dbReference type="ARBA" id="ARBA00022525"/>
    </source>
</evidence>
<keyword evidence="2" id="KW-0964">Secreted</keyword>
<reference evidence="5" key="1">
    <citation type="submission" date="2017-05" db="UniProtKB">
        <authorList>
            <consortium name="EnsemblMetazoa"/>
        </authorList>
    </citation>
    <scope>IDENTIFICATION</scope>
</reference>
<accession>A0A1X7V1F8</accession>
<dbReference type="GO" id="GO:0005615">
    <property type="term" value="C:extracellular space"/>
    <property type="evidence" value="ECO:0007669"/>
    <property type="project" value="TreeGrafter"/>
</dbReference>
<evidence type="ECO:0000313" key="5">
    <source>
        <dbReference type="EnsemblMetazoa" id="Aqu2.1.33786_001"/>
    </source>
</evidence>
<organism evidence="5">
    <name type="scientific">Amphimedon queenslandica</name>
    <name type="common">Sponge</name>
    <dbReference type="NCBI Taxonomy" id="400682"/>
    <lineage>
        <taxon>Eukaryota</taxon>
        <taxon>Metazoa</taxon>
        <taxon>Porifera</taxon>
        <taxon>Demospongiae</taxon>
        <taxon>Heteroscleromorpha</taxon>
        <taxon>Haplosclerida</taxon>
        <taxon>Niphatidae</taxon>
        <taxon>Amphimedon</taxon>
    </lineage>
</organism>
<proteinExistence type="predicted"/>
<feature type="chain" id="PRO_5012824148" evidence="4">
    <location>
        <begin position="24"/>
        <end position="4822"/>
    </location>
</feature>
<dbReference type="InterPro" id="IPR052136">
    <property type="entry name" value="Adipolin/Erythroferrone-rel"/>
</dbReference>
<evidence type="ECO:0000256" key="4">
    <source>
        <dbReference type="SAM" id="SignalP"/>
    </source>
</evidence>
<dbReference type="GO" id="GO:0005179">
    <property type="term" value="F:hormone activity"/>
    <property type="evidence" value="ECO:0007669"/>
    <property type="project" value="TreeGrafter"/>
</dbReference>
<dbReference type="EnsemblMetazoa" id="Aqu2.1.33786_001">
    <property type="protein sequence ID" value="Aqu2.1.33786_001"/>
    <property type="gene ID" value="Aqu2.1.33786"/>
</dbReference>
<keyword evidence="3 4" id="KW-0732">Signal</keyword>
<evidence type="ECO:0000256" key="1">
    <source>
        <dbReference type="ARBA" id="ARBA00004613"/>
    </source>
</evidence>
<sequence length="4822" mass="527382">MSFNFRSFLSFFCVLLVYRFCHGQDPDLSNEIIVQLGNTDLDAIKSAMICNDKEGLDCFLSFLEDTVRDANNNPLEADPGCLEVTNFTPDQNPPELIRFLLFDMDEGIMVLSFNETIDTLSLNYSALSLHQSFDDTDSAKYTMANSITVLNVNEHSTVLNISLHVDDLNELKRFGSICNTEGNCWVRYLFYFITDVGGNYVKPVDGSVFDITERASEVIDDTTGPIMTDFTVDFDRNLVTFYFNEIVERTSLDFDLIQFTSSNSTVSVNYTLTDGIHRSTSDNTSLTIELVESDVIQLKALDDFFTSEDDTFIVFSNGLIKDWTDVNNIQPRVSGINSLQASLFSPDITPPQHTAFNQLDMNDNSMTISFNEPIDITNVNYSAIILRSSTLSNATEVRLTGAAGISYATADKRTLLIRFNDTDIMTLKSNPLIATASSNSFLTLERGAFYDVFNIPSTPVTSVSVSTFIADTNGPMVSSFILDLDASTLTITFSDIVNVATLLTSEITFQPQRTLADGDPTVTLTDVSSSSPNGYTVMVLLNPNDVNTLNMYPDLATNTSNAYISVTADAINDVYGANVIAVTPSEALRASSVIPDETPPQIDSFSLNFNTEILAINFSETVNLNTLDVTQITIQSSQSSNNISVTLTGGVIVSNQYQTTVDILLTRDDLNDLKISTGLAVSQPTTYLSITNATFRDSNDNPSVEILSTDARLVESFTPDGTSPVLRSAALDLDEGMLTLTFDETVNSTTFNPLLVQIQSEASYPLSHYLLASSVSSTAISTDISISISHSDLNSIKEVLDLATSLDNSYISLGDGVVLDMNGVSFSNVSSVRVSTFINDTTSPTLDSFSLDLNSGIISLTFSETVDSTSIDVSTIQLLAGPDDLFNETVSYSLTPGSLPIGTQTLSSNSSLIIVSLGSTDLNEIKRLSELATEEANTYISITNNTIIDMYGNLVVPRDPEDPLMANLVVRDTTPPTLEEYTLDLDEGLLQLTFSETVNASSLVISSLSLREDPSEAFAYTLTTSSVVSNDSVVLNVSFSDRDLNSIKFLSNIATYFNNSFLRIATNGVRDMNNIQYVENRFFAANPLIPDTTSPEIDEFSLDLNTGILSLTFTEYINSSTLDIPSLVLQGNAYYEANNSLRLSGGTISGTNDMYGHPPVIDIRLLETDLNSVKRLTGLGIEINSTYLSVANGSVQDSSSNLLIGIRTDDAQEAFDLIEDTTPPRLINFYVNLTSETLLLVFDETVNRLSLRASQVQFQSASNSPSLSVSLNESYVISTEDGVEVLIQFSQNDLNAIKLEPFLCTERENCFISLTNDSILDMNNNQLNGIIDTNALIANNVTEDVIEPELVHSTLDLNAGTLLLSFSEPVNVSSLNIADILLLAYPGANDSEVIHRLTPGKAPGLTSTSSQNGLEILLSFGTDDLYVIQQKYLLATQRSNSYLSLADTTVLDMNNNNLTSIPVAGAEMVSLYIDDVLPPELLSFTLNLNNGLLSMTFDETVNASSLRPSFLALRPNENISTPVLVLSSMTPLQSLHWPIINITLTKMDLDTLKVHEDLGTSTADTYLHLMQGAIQDLAKSTYGNEFVATEDQAFAVFNDTTHPEAISMTVNINASMLIISFTEPIDVSEISYVDITLQNSPINATEVYPLTNGSTPSGDGLQVIIMLSSYDLNSIKSFSSLFVSANTSYVSFSSDAFQDMSGNPVVPRPPENPLEASSFDDDTTRPYLTQFQLDMDTGTVTLIFTETVNISSIDFSTIRLSQNSTLDDGTVHTLRGGVLVSDEPSTVVVFNLTDDDLNELKRLEIGLSSVTTHISLTEETIVDMNDNQLVPVTGREVTVFQEDRTSPTIDSFDLDLTNEKLILYFSETVRASTIDVTEFILQDATGDEIYNLTESSVPSREDSTSITIDLGIEDLNAIKLLTDLATEKANTYLSYSSLAVLDMIGLPVVARLSNDPLQVDNYTQDTVAPLLSYFTLDLSNNTLTLTFTESVNSLSLVPTEISIQSEQSFTNDTSYVVLSSVIPSPNSHIIILELNNTDLNDIKAYLDLATTEDNTYITLSSDAIKDMNNNSIDPIFSSFAQEAQRLIPDSVPPQLESFILNLNTSKLLLTFSETVSALSIDFTKIILQDESNSSNSYQFMTGDVSNYNSSVIEVSILKVDSDLIKERLSLATERDNTYLRFLDGAINDMNNNKIAEIENGFAERASDYIEDRINPELVDYQFDLDTGRIILTFSEPVLVTTINFTDLVLQDSIEANITLRLADGDSTERNFTEVNITLTTSDLNTIKQDLSLATVIDNTFLSFTSLFVTDTSGNPIIPDDAKQAIEVSPDITGPIMTGFDLNLTSDILTLTFNEPVSVSTFNTESLTLYDSPSGLINYTLQSSYIGIDRDDTVVYVYLSTEDVNEVKRLSLATSPDDTYLSIDSLGFNDTSGNRVIPSPPLNVTVYGVDFKMPYVLSFTFNLSSGDIVLTFSETVNASSIDISGFSLQSDSYVNYTDVAPLQFYTLTNASYASEANSHIITITVSGSDLNRLKYDPFLAVSNETTFLLVESGSILDMAGNPVIPILNNDSLAVDTFTSDFIPPVLEAFNLYLAPGSNTLILELVFSETVNSSSLNTSAITFSPSSVAGNITYTLTGGSVSPEDSTIITVTISPTDLEAIRQLDQYQLLTTPHTSYISIDQELVVDMTGNPVISIPLDDALNISGPHADLNPPDITRFSFDANTGSLRLTFDEVILPHSLNASRLTLHSNQFVVYNSSLGESHTLTGYADSTSDGNGNVVLITLTDDDLNEVKRLSQLATSIDSTYLTFERGLLLDESLNEAVVLSSPIKASEYTRDVTSPMLLSYNVSLETGLITLLFNETIDSSTVNVNLFTLQNSINSADKSYSLTDSSILTTDSIYLTIQLSYTDINAIKAIDGLATNRNDTFIVIDREALMDMAGNELKEVFNTNAELVTDYQADINRPSLDSYTFDLNTGTLLLTFNETVRETTLDTTELTFFDFYGANATINYTLTASFSNSNSNPILNISFSLIDLNEIKRLPLCTSRDDCYLSFSEDLVHDMVSMPVLPEEYVQPDPFINDTTSPALLLFSVLDFDREILVLQFSETLNLATINFTSLVLKNFYMSPLGIVNITGGDIPDVNTSTLNISLTDDDIDSLKLAPYVCTYIGNCYVDFGDSFIEDMNGNQISPVLDTAPGFIVQSYQADTIKPELVAFDLDLLNGLLYLQFSEPVDIGSIRISDVTLQGADNVTDEETDLLYSLTGYTSITRYDSRTLLVALTPSDVENIKSSVYFKDINSTYLSIAANTVQDLSFISNYNDDMDPIQVRDFTADADGPRMLGFTLDYDSNTLILTFNKPVLPETFNFSQITIESSPPTGPYLRLTGGTVLNPPSESGEGIMLVTVNITLDDMTTLESDPSLATKESNTSMFIENDTVSDTFSVPSIAQSNISANFIIPDTTRPELISFSLDMNTGVLGLYFNDVVDSSSFKGSGLVIQNDTYATDEYRVSLTDDTVTISPNGFSIDVMIGFDDLNRLKAQSLTADSKTTTWLTMQAATIDDPFGVDVLAITNGKAILVSGFELDTTPPSLQNFTLDLNQGIVTLTFSEAVVASSLDVFGLTLLNNESDFTHFHIFNSSSVNARSLTEVDIVLLNDNLNTLKKNLVLGTDRTNSYLTIDDGSILDYANNGVYEINNTEAIQAQSVIPDTTRPALVSFSLDMNTGIMELSFNETVLGSSLDGSMVYLQGVMIYRTGMSAQLANTDPSTDISDVINVHISDTDLNIIKQLTGVAIDVYSTFIVIGDNAINDTSGNPALRIPDTIAKRVLKYTRDSNPPSLVSSVFNVSSDSLILTFNETVNATSIDVGEITVYSSYNATDGVQLTGGIIESPNDTSITIVLTRSDLNILKADPTIATSSNDTFLSLTTAILTDMSGNRLVPINYDPVDVFIVDLVPPQLEGFTYNAHDSVLTLTFSETVDGTTLNTTGIVLQSSNIEPFTSYRLTSGYTDTVASPIINITLDADDTNVIKSLLDLATNLYDTYISIDSTVIDDMNGNPAVPLLPSSALLASVYVKDEVPPSLLYFSLDMNASQLILTFSETMDSSSVNITGFTLQDSQSMNATLVTLTTGTVSTIDSTNIIIYLSKGDANTIKSYPYLATYINDTFLSITSYSISDIDGNTVESIIEENALLATGYTHDETDPQLEDFVLDMDEGILTLIFDETVNSSSIDINILIQSSPNVSHSDYYRLTNGIVETDLYSTHIPITIPTPTLNEIKDIPLLAQSVNDTYISFESSLIQDMNNNSVIGISSESGQQSGRVIPDTTSPNLLSFDLNMDSNLLILYFDEVVNVDSVDITTLTLLNSSVEPQSSYTIRDGATSFDNSTIIEVFIMDSDLNAIKLDRFLATSINDTFLSISSSTAQDMAELPNDVVPTVINVSNFTEDTTRPTLSYWSVDVNEGLITLVFDETVDRSTLNFTALTVQSVFNATSNESEYYTLTTGESPSTDGLSIEVIINNTDLNVIKQYLNLLRDRNSSYLSFTQYLIKDMNGNPVEEKLLSEGEGVTVYVNDSTAPRLREFWLDMDAGIITFSFSETIDASSYNASGLTLQSVFNITHSYQAYTFTGGLVTTVDGPILAINITRDDLNELKRLEIARGPYRTFLDLSPDFISDIEGHQIIPLVNGINARMIINVNHIRDLTGPYLENFDIDLTRDILTLYFDETVRTSTVNVTQITLQSTSVSDAVSYKLTVDSAVITDGNYHTVDILLGNNDLNNIKRMTQLATYENDTYLSHTIFLVNDMRNNPSFSIESDSAIKVLNYTQDIVRPALV</sequence>
<protein>
    <submittedName>
        <fullName evidence="5">Uncharacterized protein</fullName>
    </submittedName>
</protein>
<dbReference type="PANTHER" id="PTHR24019:SF5">
    <property type="entry name" value="ADIPOLIN"/>
    <property type="match status" value="1"/>
</dbReference>